<dbReference type="Proteomes" id="UP001235939">
    <property type="component" value="Chromosome X"/>
</dbReference>
<proteinExistence type="predicted"/>
<reference evidence="2 3" key="1">
    <citation type="submission" date="2022-03" db="EMBL/GenBank/DDBJ databases">
        <title>A chromosomal length assembly of Cordylochernes scorpioides.</title>
        <authorList>
            <person name="Zeh D."/>
            <person name="Zeh J."/>
        </authorList>
    </citation>
    <scope>NUCLEOTIDE SEQUENCE [LARGE SCALE GENOMIC DNA]</scope>
    <source>
        <strain evidence="2">IN4F17</strain>
        <tissue evidence="2">Whole Body</tissue>
    </source>
</reference>
<dbReference type="EMBL" id="CP092886">
    <property type="protein sequence ID" value="UYV84771.1"/>
    <property type="molecule type" value="Genomic_DNA"/>
</dbReference>
<organism evidence="2 3">
    <name type="scientific">Cordylochernes scorpioides</name>
    <dbReference type="NCBI Taxonomy" id="51811"/>
    <lineage>
        <taxon>Eukaryota</taxon>
        <taxon>Metazoa</taxon>
        <taxon>Ecdysozoa</taxon>
        <taxon>Arthropoda</taxon>
        <taxon>Chelicerata</taxon>
        <taxon>Arachnida</taxon>
        <taxon>Pseudoscorpiones</taxon>
        <taxon>Cheliferoidea</taxon>
        <taxon>Chernetidae</taxon>
        <taxon>Cordylochernes</taxon>
    </lineage>
</organism>
<gene>
    <name evidence="2" type="ORF">LAZ67_X003407</name>
</gene>
<feature type="non-terminal residue" evidence="2">
    <location>
        <position position="62"/>
    </location>
</feature>
<protein>
    <submittedName>
        <fullName evidence="2">Uncharacterized protein</fullName>
    </submittedName>
</protein>
<evidence type="ECO:0000313" key="3">
    <source>
        <dbReference type="Proteomes" id="UP001235939"/>
    </source>
</evidence>
<evidence type="ECO:0000256" key="1">
    <source>
        <dbReference type="SAM" id="MobiDB-lite"/>
    </source>
</evidence>
<evidence type="ECO:0000313" key="2">
    <source>
        <dbReference type="EMBL" id="UYV84771.1"/>
    </source>
</evidence>
<sequence length="62" mass="7164">MNRLSRDLRCETHMLEDSSIFTLNSKGFHCRAKPKTSLEDDDVPIDDTTIKPLFTPQEKGRK</sequence>
<feature type="region of interest" description="Disordered" evidence="1">
    <location>
        <begin position="34"/>
        <end position="62"/>
    </location>
</feature>
<name>A0ABY6LUJ8_9ARAC</name>
<keyword evidence="3" id="KW-1185">Reference proteome</keyword>
<accession>A0ABY6LUJ8</accession>